<organism evidence="1 2">
    <name type="scientific">Nitrosomonas oligotropha</name>
    <dbReference type="NCBI Taxonomy" id="42354"/>
    <lineage>
        <taxon>Bacteria</taxon>
        <taxon>Pseudomonadati</taxon>
        <taxon>Pseudomonadota</taxon>
        <taxon>Betaproteobacteria</taxon>
        <taxon>Nitrosomonadales</taxon>
        <taxon>Nitrosomonadaceae</taxon>
        <taxon>Nitrosomonas</taxon>
    </lineage>
</organism>
<dbReference type="PANTHER" id="PTHR30203">
    <property type="entry name" value="OUTER MEMBRANE CATION EFFLUX PROTEIN"/>
    <property type="match status" value="1"/>
</dbReference>
<sequence>MILLFHAFLFKLKFTIRITICLGAITSALSGTGFSADVGALTLTEAQAIAVERSRQLPAQDFAVTASRDLAVAAGRLPDPMLRIGLDNLPITGPDRFSIDNDFMTMRRIGISQEITRTEKRELRADRFEREADKSIAEKTAIIAEIQRDTALAWLERYYAEAMADAVAEQARQARLEIEAAEGAYRAGRGNQTDIFSARGALVALDDRASQIQRRVLNAKTMLARWIGSMAEMPLVGKPDTSIIRLDPATLDSQLAHHPQIAVLNKQEEIAATEAKLAQANKNADWTVGFAYQQRGPAYSNMVSVDVWIPLQWDQKNRQNRELSSKLAVVEQVKAQREEALRVHIAETRLMINEWENGRERHTRYERELIPLANNRTLAAITAYRGGKLTLGEVLIARRNEIDVRIEALQLQTEVARLWARLNFLFPTDGIAAHTAIITSRDQNGK</sequence>
<dbReference type="SUPFAM" id="SSF56954">
    <property type="entry name" value="Outer membrane efflux proteins (OEP)"/>
    <property type="match status" value="1"/>
</dbReference>
<dbReference type="AlphaFoldDB" id="A0A5C7VZN6"/>
<dbReference type="EMBL" id="SSFX01000029">
    <property type="protein sequence ID" value="TXI29664.1"/>
    <property type="molecule type" value="Genomic_DNA"/>
</dbReference>
<evidence type="ECO:0000313" key="1">
    <source>
        <dbReference type="EMBL" id="TXI29664.1"/>
    </source>
</evidence>
<comment type="caution">
    <text evidence="1">The sequence shown here is derived from an EMBL/GenBank/DDBJ whole genome shotgun (WGS) entry which is preliminary data.</text>
</comment>
<evidence type="ECO:0000313" key="2">
    <source>
        <dbReference type="Proteomes" id="UP000321055"/>
    </source>
</evidence>
<dbReference type="GO" id="GO:0015562">
    <property type="term" value="F:efflux transmembrane transporter activity"/>
    <property type="evidence" value="ECO:0007669"/>
    <property type="project" value="InterPro"/>
</dbReference>
<dbReference type="Gene3D" id="1.20.1600.10">
    <property type="entry name" value="Outer membrane efflux proteins (OEP)"/>
    <property type="match status" value="1"/>
</dbReference>
<accession>A0A5C7VZN6</accession>
<dbReference type="Proteomes" id="UP000321055">
    <property type="component" value="Unassembled WGS sequence"/>
</dbReference>
<reference evidence="1 2" key="1">
    <citation type="submission" date="2018-09" db="EMBL/GenBank/DDBJ databases">
        <title>Metagenome Assembled Genomes from an Advanced Water Purification Facility.</title>
        <authorList>
            <person name="Stamps B.W."/>
            <person name="Spear J.R."/>
        </authorList>
    </citation>
    <scope>NUCLEOTIDE SEQUENCE [LARGE SCALE GENOMIC DNA]</scope>
    <source>
        <strain evidence="1">Bin_54_1</strain>
    </source>
</reference>
<protein>
    <submittedName>
        <fullName evidence="1">TolC family protein</fullName>
    </submittedName>
</protein>
<name>A0A5C7VZN6_9PROT</name>
<proteinExistence type="predicted"/>
<gene>
    <name evidence="1" type="ORF">E6Q60_03815</name>
</gene>
<dbReference type="InterPro" id="IPR010131">
    <property type="entry name" value="MdtP/NodT-like"/>
</dbReference>